<reference evidence="2 3" key="1">
    <citation type="journal article" date="2021" name="J. Hered.">
        <title>A chromosome-level genome assembly of the parasitoid wasp, Cotesia glomerata (Hymenoptera: Braconidae).</title>
        <authorList>
            <person name="Pinto B.J."/>
            <person name="Weis J.J."/>
            <person name="Gamble T."/>
            <person name="Ode P.J."/>
            <person name="Paul R."/>
            <person name="Zaspel J.M."/>
        </authorList>
    </citation>
    <scope>NUCLEOTIDE SEQUENCE [LARGE SCALE GENOMIC DNA]</scope>
    <source>
        <strain evidence="2">CgM1</strain>
    </source>
</reference>
<comment type="caution">
    <text evidence="2">The sequence shown here is derived from an EMBL/GenBank/DDBJ whole genome shotgun (WGS) entry which is preliminary data.</text>
</comment>
<feature type="chain" id="PRO_5043978360" evidence="1">
    <location>
        <begin position="17"/>
        <end position="111"/>
    </location>
</feature>
<keyword evidence="1" id="KW-0732">Signal</keyword>
<gene>
    <name evidence="2" type="ORF">KQX54_002652</name>
</gene>
<evidence type="ECO:0000313" key="2">
    <source>
        <dbReference type="EMBL" id="KAH0534290.1"/>
    </source>
</evidence>
<evidence type="ECO:0000313" key="3">
    <source>
        <dbReference type="Proteomes" id="UP000826195"/>
    </source>
</evidence>
<keyword evidence="3" id="KW-1185">Reference proteome</keyword>
<feature type="signal peptide" evidence="1">
    <location>
        <begin position="1"/>
        <end position="16"/>
    </location>
</feature>
<dbReference type="EMBL" id="JAHXZJ010002982">
    <property type="protein sequence ID" value="KAH0534290.1"/>
    <property type="molecule type" value="Genomic_DNA"/>
</dbReference>
<proteinExistence type="predicted"/>
<accession>A0AAV7HRR8</accession>
<name>A0AAV7HRR8_COTGL</name>
<dbReference type="AlphaFoldDB" id="A0AAV7HRR8"/>
<protein>
    <submittedName>
        <fullName evidence="2">Uncharacterized protein</fullName>
    </submittedName>
</protein>
<organism evidence="2 3">
    <name type="scientific">Cotesia glomerata</name>
    <name type="common">Lepidopteran parasitic wasp</name>
    <name type="synonym">Apanteles glomeratus</name>
    <dbReference type="NCBI Taxonomy" id="32391"/>
    <lineage>
        <taxon>Eukaryota</taxon>
        <taxon>Metazoa</taxon>
        <taxon>Ecdysozoa</taxon>
        <taxon>Arthropoda</taxon>
        <taxon>Hexapoda</taxon>
        <taxon>Insecta</taxon>
        <taxon>Pterygota</taxon>
        <taxon>Neoptera</taxon>
        <taxon>Endopterygota</taxon>
        <taxon>Hymenoptera</taxon>
        <taxon>Apocrita</taxon>
        <taxon>Ichneumonoidea</taxon>
        <taxon>Braconidae</taxon>
        <taxon>Microgastrinae</taxon>
        <taxon>Cotesia</taxon>
    </lineage>
</organism>
<evidence type="ECO:0000256" key="1">
    <source>
        <dbReference type="SAM" id="SignalP"/>
    </source>
</evidence>
<sequence>MSFIILVIFFGSMVNARFVFLREPKSNDDFLEGYQESKDLDLSFFAGEENEDLIKKISTPENPTMTKEAPIVYNLIRAPSKEEKYQRKLIKLNNSQKGEIILELRVIANNN</sequence>
<dbReference type="Proteomes" id="UP000826195">
    <property type="component" value="Unassembled WGS sequence"/>
</dbReference>